<dbReference type="InterPro" id="IPR001005">
    <property type="entry name" value="SANT/Myb"/>
</dbReference>
<dbReference type="PANTHER" id="PTHR45675:SF30">
    <property type="entry name" value="TRANSCRIPTION FACTOR MYB62"/>
    <property type="match status" value="1"/>
</dbReference>
<evidence type="ECO:0000256" key="2">
    <source>
        <dbReference type="ARBA" id="ARBA00022737"/>
    </source>
</evidence>
<evidence type="ECO:0000256" key="3">
    <source>
        <dbReference type="ARBA" id="ARBA00023015"/>
    </source>
</evidence>
<dbReference type="GO" id="GO:0003700">
    <property type="term" value="F:DNA-binding transcription factor activity"/>
    <property type="evidence" value="ECO:0007669"/>
    <property type="project" value="InterPro"/>
</dbReference>
<keyword evidence="2" id="KW-0677">Repeat</keyword>
<accession>A0A3L6DSE8</accession>
<dbReference type="InterPro" id="IPR009057">
    <property type="entry name" value="Homeodomain-like_sf"/>
</dbReference>
<dbReference type="EMBL" id="NCVQ01000009">
    <property type="protein sequence ID" value="PWZ11500.1"/>
    <property type="molecule type" value="Genomic_DNA"/>
</dbReference>
<dbReference type="ExpressionAtlas" id="A0A3L6DSQ2">
    <property type="expression patterns" value="baseline and differential"/>
</dbReference>
<dbReference type="InterPro" id="IPR017930">
    <property type="entry name" value="Myb_dom"/>
</dbReference>
<keyword evidence="6" id="KW-0539">Nucleus</keyword>
<dbReference type="PANTHER" id="PTHR45675">
    <property type="entry name" value="MYB TRANSCRIPTION FACTOR-RELATED-RELATED"/>
    <property type="match status" value="1"/>
</dbReference>
<dbReference type="SUPFAM" id="SSF46689">
    <property type="entry name" value="Homeodomain-like"/>
    <property type="match status" value="1"/>
</dbReference>
<name>A0A3L6DSQ2_MAIZE</name>
<evidence type="ECO:0000259" key="8">
    <source>
        <dbReference type="PROSITE" id="PS50090"/>
    </source>
</evidence>
<evidence type="ECO:0000256" key="1">
    <source>
        <dbReference type="ARBA" id="ARBA00004123"/>
    </source>
</evidence>
<dbReference type="EMBL" id="NCVQ01000009">
    <property type="protein sequence ID" value="PWZ11499.1"/>
    <property type="molecule type" value="Genomic_DNA"/>
</dbReference>
<dbReference type="FunFam" id="1.10.10.60:FF:000011">
    <property type="entry name" value="Myb transcription factor"/>
    <property type="match status" value="1"/>
</dbReference>
<dbReference type="Proteomes" id="UP000251960">
    <property type="component" value="Chromosome 8"/>
</dbReference>
<dbReference type="PROSITE" id="PS51294">
    <property type="entry name" value="HTH_MYB"/>
    <property type="match status" value="2"/>
</dbReference>
<evidence type="ECO:0000256" key="4">
    <source>
        <dbReference type="ARBA" id="ARBA00023125"/>
    </source>
</evidence>
<evidence type="ECO:0000313" key="12">
    <source>
        <dbReference type="Proteomes" id="UP000251960"/>
    </source>
</evidence>
<dbReference type="FunFam" id="1.10.10.60:FF:000107">
    <property type="entry name" value="MYB transcription factor"/>
    <property type="match status" value="1"/>
</dbReference>
<feature type="region of interest" description="Disordered" evidence="7">
    <location>
        <begin position="167"/>
        <end position="233"/>
    </location>
</feature>
<dbReference type="SMART" id="SM00717">
    <property type="entry name" value="SANT"/>
    <property type="match status" value="2"/>
</dbReference>
<feature type="compositionally biased region" description="Polar residues" evidence="7">
    <location>
        <begin position="180"/>
        <end position="204"/>
    </location>
</feature>
<feature type="compositionally biased region" description="Low complexity" evidence="7">
    <location>
        <begin position="216"/>
        <end position="229"/>
    </location>
</feature>
<dbReference type="CDD" id="cd00167">
    <property type="entry name" value="SANT"/>
    <property type="match status" value="2"/>
</dbReference>
<dbReference type="GO" id="GO:0005634">
    <property type="term" value="C:nucleus"/>
    <property type="evidence" value="ECO:0007669"/>
    <property type="project" value="UniProtKB-SubCell"/>
</dbReference>
<dbReference type="Gene3D" id="1.10.10.60">
    <property type="entry name" value="Homeodomain-like"/>
    <property type="match status" value="2"/>
</dbReference>
<feature type="domain" description="Myb-like" evidence="8">
    <location>
        <begin position="78"/>
        <end position="128"/>
    </location>
</feature>
<keyword evidence="4" id="KW-0238">DNA-binding</keyword>
<proteinExistence type="predicted"/>
<keyword evidence="3" id="KW-0805">Transcription regulation</keyword>
<dbReference type="AlphaFoldDB" id="A0A3L6DSQ2"/>
<organism evidence="11">
    <name type="scientific">Zea mays</name>
    <name type="common">Maize</name>
    <dbReference type="NCBI Taxonomy" id="4577"/>
    <lineage>
        <taxon>Eukaryota</taxon>
        <taxon>Viridiplantae</taxon>
        <taxon>Streptophyta</taxon>
        <taxon>Embryophyta</taxon>
        <taxon>Tracheophyta</taxon>
        <taxon>Spermatophyta</taxon>
        <taxon>Magnoliopsida</taxon>
        <taxon>Liliopsida</taxon>
        <taxon>Poales</taxon>
        <taxon>Poaceae</taxon>
        <taxon>PACMAD clade</taxon>
        <taxon>Panicoideae</taxon>
        <taxon>Andropogonodae</taxon>
        <taxon>Andropogoneae</taxon>
        <taxon>Tripsacinae</taxon>
        <taxon>Zea</taxon>
    </lineage>
</organism>
<accession>A0A3L6DSQ2</accession>
<dbReference type="PROSITE" id="PS50090">
    <property type="entry name" value="MYB_LIKE"/>
    <property type="match status" value="2"/>
</dbReference>
<protein>
    <submittedName>
        <fullName evidence="10">Transcription factor MYB62</fullName>
    </submittedName>
</protein>
<evidence type="ECO:0000313" key="11">
    <source>
        <dbReference type="EMBL" id="PWZ11500.1"/>
    </source>
</evidence>
<evidence type="ECO:0000313" key="10">
    <source>
        <dbReference type="EMBL" id="PWZ11499.1"/>
    </source>
</evidence>
<gene>
    <name evidence="11" type="ORF">Zm00014a_040144</name>
</gene>
<evidence type="ECO:0000256" key="6">
    <source>
        <dbReference type="ARBA" id="ARBA00023242"/>
    </source>
</evidence>
<feature type="domain" description="HTH myb-type" evidence="9">
    <location>
        <begin position="78"/>
        <end position="132"/>
    </location>
</feature>
<feature type="domain" description="HTH myb-type" evidence="9">
    <location>
        <begin position="25"/>
        <end position="77"/>
    </location>
</feature>
<comment type="subcellular location">
    <subcellularLocation>
        <location evidence="1">Nucleus</location>
    </subcellularLocation>
</comment>
<evidence type="ECO:0000259" key="9">
    <source>
        <dbReference type="PROSITE" id="PS51294"/>
    </source>
</evidence>
<evidence type="ECO:0000256" key="7">
    <source>
        <dbReference type="SAM" id="MobiDB-lite"/>
    </source>
</evidence>
<keyword evidence="5" id="KW-0804">Transcription</keyword>
<dbReference type="GO" id="GO:0043565">
    <property type="term" value="F:sequence-specific DNA binding"/>
    <property type="evidence" value="ECO:0007669"/>
    <property type="project" value="InterPro"/>
</dbReference>
<evidence type="ECO:0000256" key="5">
    <source>
        <dbReference type="ARBA" id="ARBA00023163"/>
    </source>
</evidence>
<feature type="domain" description="Myb-like" evidence="8">
    <location>
        <begin position="25"/>
        <end position="77"/>
    </location>
</feature>
<reference evidence="11 12" key="1">
    <citation type="journal article" date="2018" name="Nat. Genet.">
        <title>Extensive intraspecific gene order and gene structural variations between Mo17 and other maize genomes.</title>
        <authorList>
            <person name="Sun S."/>
            <person name="Zhou Y."/>
            <person name="Chen J."/>
            <person name="Shi J."/>
            <person name="Zhao H."/>
            <person name="Zhao H."/>
            <person name="Song W."/>
            <person name="Zhang M."/>
            <person name="Cui Y."/>
            <person name="Dong X."/>
            <person name="Liu H."/>
            <person name="Ma X."/>
            <person name="Jiao Y."/>
            <person name="Wang B."/>
            <person name="Wei X."/>
            <person name="Stein J.C."/>
            <person name="Glaubitz J.C."/>
            <person name="Lu F."/>
            <person name="Yu G."/>
            <person name="Liang C."/>
            <person name="Fengler K."/>
            <person name="Li B."/>
            <person name="Rafalski A."/>
            <person name="Schnable P.S."/>
            <person name="Ware D.H."/>
            <person name="Buckler E.S."/>
            <person name="Lai J."/>
        </authorList>
    </citation>
    <scope>NUCLEOTIDE SEQUENCE [LARGE SCALE GENOMIC DNA]</scope>
    <source>
        <strain evidence="12">cv. Missouri 17</strain>
        <tissue evidence="11">Seedling</tissue>
    </source>
</reference>
<dbReference type="Pfam" id="PF00249">
    <property type="entry name" value="Myb_DNA-binding"/>
    <property type="match status" value="2"/>
</dbReference>
<sequence>MSQRKGAMAAAVTASKHREDQEAMMVELRRGPWTLEEDNLLMNYIACHGEGRWNLLARCSGLKRTGKSCRLRWLNYLKPDIKRGNLTPEEQLLILELHSKWGNRWSRIAQHLPGRTDNEIKNYWRTRVQKQARQLRVDANSAVFRDAVRCYWMPRLLEKMAAHHHGDGELPPPLHPSHNIAGTASSRSPPAHGSQQEDPSSSAPAASGHYLQQVDPSPSTSTTSGSTTSAALPPVPCFSESELRWVVDQYGAAYGYTDDLDLDGGAGVVDDDSAAAAALDSLGLDGLDLGPADGGVYSDATLLDYLNATCAGGTTVMTMMGGVHGAAGGGDGHYGPAPWRTDELGQAARKLGDPQHQWRGGI</sequence>
<comment type="caution">
    <text evidence="11">The sequence shown here is derived from an EMBL/GenBank/DDBJ whole genome shotgun (WGS) entry which is preliminary data.</text>
</comment>
<dbReference type="InterPro" id="IPR044676">
    <property type="entry name" value="EOBI/EOBII-like_plant"/>
</dbReference>